<dbReference type="InterPro" id="IPR008271">
    <property type="entry name" value="Ser/Thr_kinase_AS"/>
</dbReference>
<keyword evidence="2" id="KW-0808">Transferase</keyword>
<dbReference type="CDD" id="cd05117">
    <property type="entry name" value="STKc_CAMK"/>
    <property type="match status" value="1"/>
</dbReference>
<accession>A0A0L0DNV1</accession>
<dbReference type="FunFam" id="1.10.510.10:FF:000571">
    <property type="entry name" value="Maternal embryonic leucine zipper kinase"/>
    <property type="match status" value="1"/>
</dbReference>
<dbReference type="PROSITE" id="PS00108">
    <property type="entry name" value="PROTEIN_KINASE_ST"/>
    <property type="match status" value="1"/>
</dbReference>
<evidence type="ECO:0000256" key="6">
    <source>
        <dbReference type="PROSITE-ProRule" id="PRU10141"/>
    </source>
</evidence>
<feature type="compositionally biased region" description="Low complexity" evidence="8">
    <location>
        <begin position="370"/>
        <end position="385"/>
    </location>
</feature>
<proteinExistence type="inferred from homology"/>
<dbReference type="Gene3D" id="1.10.510.10">
    <property type="entry name" value="Transferase(Phosphotransferase) domain 1"/>
    <property type="match status" value="1"/>
</dbReference>
<gene>
    <name evidence="10" type="ORF">AMSG_09589</name>
</gene>
<dbReference type="PANTHER" id="PTHR24347">
    <property type="entry name" value="SERINE/THREONINE-PROTEIN KINASE"/>
    <property type="match status" value="1"/>
</dbReference>
<dbReference type="Proteomes" id="UP000054408">
    <property type="component" value="Unassembled WGS sequence"/>
</dbReference>
<evidence type="ECO:0000313" key="10">
    <source>
        <dbReference type="EMBL" id="KNC53945.1"/>
    </source>
</evidence>
<dbReference type="Pfam" id="PF00069">
    <property type="entry name" value="Pkinase"/>
    <property type="match status" value="1"/>
</dbReference>
<feature type="region of interest" description="Disordered" evidence="8">
    <location>
        <begin position="339"/>
        <end position="426"/>
    </location>
</feature>
<keyword evidence="3 6" id="KW-0547">Nucleotide-binding</keyword>
<evidence type="ECO:0000256" key="8">
    <source>
        <dbReference type="SAM" id="MobiDB-lite"/>
    </source>
</evidence>
<evidence type="ECO:0000259" key="9">
    <source>
        <dbReference type="PROSITE" id="PS50011"/>
    </source>
</evidence>
<evidence type="ECO:0000256" key="7">
    <source>
        <dbReference type="RuleBase" id="RU000304"/>
    </source>
</evidence>
<keyword evidence="11" id="KW-1185">Reference proteome</keyword>
<dbReference type="InterPro" id="IPR000719">
    <property type="entry name" value="Prot_kinase_dom"/>
</dbReference>
<dbReference type="OrthoDB" id="40902at2759"/>
<dbReference type="PROSITE" id="PS00107">
    <property type="entry name" value="PROTEIN_KINASE_ATP"/>
    <property type="match status" value="1"/>
</dbReference>
<feature type="compositionally biased region" description="Polar residues" evidence="8">
    <location>
        <begin position="349"/>
        <end position="358"/>
    </location>
</feature>
<keyword evidence="1 7" id="KW-0723">Serine/threonine-protein kinase</keyword>
<feature type="domain" description="Protein kinase" evidence="9">
    <location>
        <begin position="21"/>
        <end position="278"/>
    </location>
</feature>
<dbReference type="InterPro" id="IPR011009">
    <property type="entry name" value="Kinase-like_dom_sf"/>
</dbReference>
<dbReference type="eggNOG" id="KOG0032">
    <property type="taxonomic scope" value="Eukaryota"/>
</dbReference>
<dbReference type="GO" id="GO:0005524">
    <property type="term" value="F:ATP binding"/>
    <property type="evidence" value="ECO:0007669"/>
    <property type="project" value="UniProtKB-UniRule"/>
</dbReference>
<feature type="compositionally biased region" description="Basic residues" evidence="8">
    <location>
        <begin position="291"/>
        <end position="301"/>
    </location>
</feature>
<organism evidence="10 11">
    <name type="scientific">Thecamonas trahens ATCC 50062</name>
    <dbReference type="NCBI Taxonomy" id="461836"/>
    <lineage>
        <taxon>Eukaryota</taxon>
        <taxon>Apusozoa</taxon>
        <taxon>Apusomonadida</taxon>
        <taxon>Apusomonadidae</taxon>
        <taxon>Thecamonas</taxon>
    </lineage>
</organism>
<dbReference type="EMBL" id="GL349484">
    <property type="protein sequence ID" value="KNC53945.1"/>
    <property type="molecule type" value="Genomic_DNA"/>
</dbReference>
<dbReference type="PROSITE" id="PS50011">
    <property type="entry name" value="PROTEIN_KINASE_DOM"/>
    <property type="match status" value="1"/>
</dbReference>
<evidence type="ECO:0000313" key="11">
    <source>
        <dbReference type="Proteomes" id="UP000054408"/>
    </source>
</evidence>
<dbReference type="GO" id="GO:0004674">
    <property type="term" value="F:protein serine/threonine kinase activity"/>
    <property type="evidence" value="ECO:0007669"/>
    <property type="project" value="UniProtKB-KW"/>
</dbReference>
<feature type="binding site" evidence="6">
    <location>
        <position position="50"/>
    </location>
    <ligand>
        <name>ATP</name>
        <dbReference type="ChEBI" id="CHEBI:30616"/>
    </ligand>
</feature>
<dbReference type="InterPro" id="IPR017441">
    <property type="entry name" value="Protein_kinase_ATP_BS"/>
</dbReference>
<evidence type="ECO:0000256" key="3">
    <source>
        <dbReference type="ARBA" id="ARBA00022741"/>
    </source>
</evidence>
<evidence type="ECO:0000256" key="1">
    <source>
        <dbReference type="ARBA" id="ARBA00022527"/>
    </source>
</evidence>
<dbReference type="AlphaFoldDB" id="A0A0L0DNV1"/>
<feature type="compositionally biased region" description="Basic residues" evidence="8">
    <location>
        <begin position="389"/>
        <end position="420"/>
    </location>
</feature>
<comment type="similarity">
    <text evidence="7">Belongs to the protein kinase superfamily.</text>
</comment>
<reference evidence="10 11" key="1">
    <citation type="submission" date="2010-05" db="EMBL/GenBank/DDBJ databases">
        <title>The Genome Sequence of Thecamonas trahens ATCC 50062.</title>
        <authorList>
            <consortium name="The Broad Institute Genome Sequencing Platform"/>
            <person name="Russ C."/>
            <person name="Cuomo C."/>
            <person name="Shea T."/>
            <person name="Young S.K."/>
            <person name="Zeng Q."/>
            <person name="Koehrsen M."/>
            <person name="Haas B."/>
            <person name="Borodovsky M."/>
            <person name="Guigo R."/>
            <person name="Alvarado L."/>
            <person name="Berlin A."/>
            <person name="Bochicchio J."/>
            <person name="Borenstein D."/>
            <person name="Chapman S."/>
            <person name="Chen Z."/>
            <person name="Freedman E."/>
            <person name="Gellesch M."/>
            <person name="Goldberg J."/>
            <person name="Griggs A."/>
            <person name="Gujja S."/>
            <person name="Heilman E."/>
            <person name="Heiman D."/>
            <person name="Hepburn T."/>
            <person name="Howarth C."/>
            <person name="Jen D."/>
            <person name="Larson L."/>
            <person name="Mehta T."/>
            <person name="Park D."/>
            <person name="Pearson M."/>
            <person name="Roberts A."/>
            <person name="Saif S."/>
            <person name="Shenoy N."/>
            <person name="Sisk P."/>
            <person name="Stolte C."/>
            <person name="Sykes S."/>
            <person name="Thomson T."/>
            <person name="Walk T."/>
            <person name="White J."/>
            <person name="Yandava C."/>
            <person name="Burger G."/>
            <person name="Gray M.W."/>
            <person name="Holland P.W.H."/>
            <person name="King N."/>
            <person name="Lang F.B.F."/>
            <person name="Roger A.J."/>
            <person name="Ruiz-Trillo I."/>
            <person name="Lander E."/>
            <person name="Nusbaum C."/>
        </authorList>
    </citation>
    <scope>NUCLEOTIDE SEQUENCE [LARGE SCALE GENOMIC DNA]</scope>
    <source>
        <strain evidence="10 11">ATCC 50062</strain>
    </source>
</reference>
<feature type="region of interest" description="Disordered" evidence="8">
    <location>
        <begin position="291"/>
        <end position="322"/>
    </location>
</feature>
<dbReference type="OMA" id="HNMERAR"/>
<evidence type="ECO:0000256" key="4">
    <source>
        <dbReference type="ARBA" id="ARBA00022777"/>
    </source>
</evidence>
<evidence type="ECO:0000256" key="5">
    <source>
        <dbReference type="ARBA" id="ARBA00022840"/>
    </source>
</evidence>
<dbReference type="RefSeq" id="XP_013754148.1">
    <property type="nucleotide sequence ID" value="XM_013898694.1"/>
</dbReference>
<protein>
    <submittedName>
        <fullName evidence="10">CAMK/CAMK1 protein kinase</fullName>
    </submittedName>
</protein>
<name>A0A0L0DNV1_THETB</name>
<dbReference type="SMART" id="SM00220">
    <property type="entry name" value="S_TKc"/>
    <property type="match status" value="1"/>
</dbReference>
<dbReference type="STRING" id="461836.A0A0L0DNV1"/>
<keyword evidence="4 10" id="KW-0418">Kinase</keyword>
<keyword evidence="5 6" id="KW-0067">ATP-binding</keyword>
<dbReference type="GeneID" id="25568019"/>
<dbReference type="SUPFAM" id="SSF56112">
    <property type="entry name" value="Protein kinase-like (PK-like)"/>
    <property type="match status" value="1"/>
</dbReference>
<evidence type="ECO:0000256" key="2">
    <source>
        <dbReference type="ARBA" id="ARBA00022679"/>
    </source>
</evidence>
<sequence length="426" mass="48342">MSTTSEVTIPGAIQMKIGKVYKFKKVLGRGAFSVVKLARHKVDGTEWAVKCIEKEKLTGKETMMRMEVDILCQVSHPNIIALKEIYETDKKIYLVMELVDGTDLFERIANTDEFSEREAATVFLQLVSGVKYLHDLDIIHRDLKPENLLVAATDEDMTEIKVADFGLSKIVGEDVTLKTACGSPYYVAPEVLNDSTYTFSADVWSCGVILYTLLCGFPPFYSENYTELFELIKRGMYEFPTPYWDNISEGAKDLVSRLLVVDPSKRISLEDIITHPWLLRVSGAEAQIRDAHRRHHNRHRSAGSSDDVHHSHRHQLHLHNMERARVRFKSVIISTIEAEQAKKRHSTSDDSWADSQEYSFEDGSADAPDHPASTSASTSASSRTSHASDKHKHKEKHKEHKHKHKDKSKSKHKDKHKGKGKDKLHA</sequence>
<dbReference type="FunFam" id="3.30.200.20:FF:000003">
    <property type="entry name" value="Non-specific serine/threonine protein kinase"/>
    <property type="match status" value="1"/>
</dbReference>